<comment type="caution">
    <text evidence="11">The sequence shown here is derived from an EMBL/GenBank/DDBJ whole genome shotgun (WGS) entry which is preliminary data.</text>
</comment>
<keyword evidence="4" id="KW-0479">Metal-binding</keyword>
<evidence type="ECO:0000259" key="9">
    <source>
        <dbReference type="Pfam" id="PF07282"/>
    </source>
</evidence>
<dbReference type="Pfam" id="PF07282">
    <property type="entry name" value="Cas12f1-like_TNB"/>
    <property type="match status" value="1"/>
</dbReference>
<dbReference type="PANTHER" id="PTHR30405">
    <property type="entry name" value="TRANSPOSASE"/>
    <property type="match status" value="1"/>
</dbReference>
<keyword evidence="5" id="KW-0862">Zinc</keyword>
<feature type="domain" description="Probable transposase IS891/IS1136/IS1341" evidence="8">
    <location>
        <begin position="169"/>
        <end position="283"/>
    </location>
</feature>
<dbReference type="GO" id="GO:0046872">
    <property type="term" value="F:metal ion binding"/>
    <property type="evidence" value="ECO:0007669"/>
    <property type="project" value="UniProtKB-KW"/>
</dbReference>
<evidence type="ECO:0000256" key="5">
    <source>
        <dbReference type="ARBA" id="ARBA00022833"/>
    </source>
</evidence>
<dbReference type="AlphaFoldDB" id="A0A9E2BK63"/>
<reference evidence="11 12" key="1">
    <citation type="journal article" date="2021" name="bioRxiv">
        <title>Unique metabolic strategies in Hadean analogues reveal hints for primordial physiology.</title>
        <authorList>
            <person name="Nobu M.K."/>
            <person name="Nakai R."/>
            <person name="Tamazawa S."/>
            <person name="Mori H."/>
            <person name="Toyoda A."/>
            <person name="Ijiri A."/>
            <person name="Suzuki S."/>
            <person name="Kurokawa K."/>
            <person name="Kamagata Y."/>
            <person name="Tamaki H."/>
        </authorList>
    </citation>
    <scope>NUCLEOTIDE SEQUENCE [LARGE SCALE GENOMIC DNA]</scope>
    <source>
        <strain evidence="11">BS525</strain>
    </source>
</reference>
<sequence>MIKTINKAFSFRLYPTAEQERILASCFGQVRFVYNYFLHQQIDYYATNKGKEKQSLNYHDTAKMLTELKRQPEYVWLNESNSQALQQSLRHLDNAYNNFFNRSFKFPNFKKKSRKQSFSVPQHFDIDNEAKQLRIPKLSPIRIVLHRKIEGVMKSVTISKTPSGKYFASVLCEVEKVIKPKKKGGKIGIDLGLKSFMVTSNNERVDAPKYLRKSENKLTKLQRHLSRKVKGSNRRNKARIKVARIHEKISNQRNDFLHKLSCRLVSENQAIFAEDLHVKGMMANHRLAKSVVDSGWSEFIRQVKYKSEWNGVYFGQIDRFFPSSKRHFGCGWVNESLTLKDREWTCKCGQVVDRDFNAAQNILLFGQKSVGQGLPKLKRSGRGGASMPLKELRSPIQSLIGGGVFI</sequence>
<feature type="domain" description="Cas12f1-like TNB" evidence="9">
    <location>
        <begin position="296"/>
        <end position="362"/>
    </location>
</feature>
<feature type="domain" description="Transposase putative helix-turn-helix" evidence="10">
    <location>
        <begin position="5"/>
        <end position="49"/>
    </location>
</feature>
<gene>
    <name evidence="11" type="ORF">DDT42_00436</name>
</gene>
<dbReference type="NCBIfam" id="TIGR01766">
    <property type="entry name" value="IS200/IS605 family accessory protein TnpB-like domain"/>
    <property type="match status" value="1"/>
</dbReference>
<dbReference type="EMBL" id="QLTW01000013">
    <property type="protein sequence ID" value="MBT9144594.1"/>
    <property type="molecule type" value="Genomic_DNA"/>
</dbReference>
<evidence type="ECO:0000256" key="4">
    <source>
        <dbReference type="ARBA" id="ARBA00022723"/>
    </source>
</evidence>
<dbReference type="InterPro" id="IPR021027">
    <property type="entry name" value="Transposase_put_HTH"/>
</dbReference>
<dbReference type="InterPro" id="IPR001959">
    <property type="entry name" value="Transposase"/>
</dbReference>
<dbReference type="GO" id="GO:0003677">
    <property type="term" value="F:DNA binding"/>
    <property type="evidence" value="ECO:0007669"/>
    <property type="project" value="UniProtKB-KW"/>
</dbReference>
<evidence type="ECO:0000313" key="11">
    <source>
        <dbReference type="EMBL" id="MBT9144594.1"/>
    </source>
</evidence>
<keyword evidence="3" id="KW-0815">Transposition</keyword>
<keyword evidence="6" id="KW-0238">DNA-binding</keyword>
<evidence type="ECO:0000256" key="2">
    <source>
        <dbReference type="ARBA" id="ARBA00011044"/>
    </source>
</evidence>
<evidence type="ECO:0008006" key="13">
    <source>
        <dbReference type="Google" id="ProtNLM"/>
    </source>
</evidence>
<comment type="similarity">
    <text evidence="1">In the C-terminal section; belongs to the transposase 35 family.</text>
</comment>
<dbReference type="Proteomes" id="UP000811545">
    <property type="component" value="Unassembled WGS sequence"/>
</dbReference>
<proteinExistence type="inferred from homology"/>
<name>A0A9E2BK63_PSYF1</name>
<dbReference type="InterPro" id="IPR051399">
    <property type="entry name" value="RNA-guided_DNA_endo/Transpos"/>
</dbReference>
<accession>A0A9E2BK63</accession>
<evidence type="ECO:0000313" key="12">
    <source>
        <dbReference type="Proteomes" id="UP000811545"/>
    </source>
</evidence>
<evidence type="ECO:0000256" key="7">
    <source>
        <dbReference type="ARBA" id="ARBA00023172"/>
    </source>
</evidence>
<comment type="similarity">
    <text evidence="2">In the N-terminal section; belongs to the transposase 2 family.</text>
</comment>
<evidence type="ECO:0000256" key="3">
    <source>
        <dbReference type="ARBA" id="ARBA00022578"/>
    </source>
</evidence>
<dbReference type="InterPro" id="IPR010095">
    <property type="entry name" value="Cas12f1-like_TNB"/>
</dbReference>
<protein>
    <recommendedName>
        <fullName evidence="13">Transposase</fullName>
    </recommendedName>
</protein>
<dbReference type="PANTHER" id="PTHR30405:SF25">
    <property type="entry name" value="RNA-GUIDED DNA ENDONUCLEASE INSQ-RELATED"/>
    <property type="match status" value="1"/>
</dbReference>
<dbReference type="NCBIfam" id="NF040570">
    <property type="entry name" value="guided_TnpB"/>
    <property type="match status" value="1"/>
</dbReference>
<dbReference type="GO" id="GO:0032196">
    <property type="term" value="P:transposition"/>
    <property type="evidence" value="ECO:0007669"/>
    <property type="project" value="UniProtKB-KW"/>
</dbReference>
<evidence type="ECO:0000259" key="10">
    <source>
        <dbReference type="Pfam" id="PF12323"/>
    </source>
</evidence>
<dbReference type="Pfam" id="PF01385">
    <property type="entry name" value="OrfB_IS605"/>
    <property type="match status" value="1"/>
</dbReference>
<evidence type="ECO:0000259" key="8">
    <source>
        <dbReference type="Pfam" id="PF01385"/>
    </source>
</evidence>
<organism evidence="11 12">
    <name type="scientific">Psychracetigena formicireducens</name>
    <dbReference type="NCBI Taxonomy" id="2986056"/>
    <lineage>
        <taxon>Bacteria</taxon>
        <taxon>Bacillati</taxon>
        <taxon>Candidatus Lithacetigenota</taxon>
        <taxon>Candidatus Psychracetigena</taxon>
    </lineage>
</organism>
<evidence type="ECO:0000256" key="6">
    <source>
        <dbReference type="ARBA" id="ARBA00023125"/>
    </source>
</evidence>
<evidence type="ECO:0000256" key="1">
    <source>
        <dbReference type="ARBA" id="ARBA00008761"/>
    </source>
</evidence>
<keyword evidence="7" id="KW-0233">DNA recombination</keyword>
<dbReference type="Pfam" id="PF12323">
    <property type="entry name" value="HTH_OrfB_IS605"/>
    <property type="match status" value="1"/>
</dbReference>
<dbReference type="GO" id="GO:0006310">
    <property type="term" value="P:DNA recombination"/>
    <property type="evidence" value="ECO:0007669"/>
    <property type="project" value="UniProtKB-KW"/>
</dbReference>